<sequence length="392" mass="44462">MVTSWLWNSISKDIVEAFMYVSSSRELWLEIQSRYGRSSGPMIYQIQREISSISQGDMTLTSYLTKVKKLWNELFCLAPSPKCTCGGCSCGINAAIGEMYSSMQLMQFLMGLHENFDKEKTQLLMMDPLPDLERAFSIIFAVEQQRNVQIQLTDSTNNAAYQVTLSENKDKGGYKQTQKRRSFIDKRSMVCTHCNKIRHLRDTCFQLHGMPDWFKTLNDKKRMGVNHNFSGNVEGRVAKKVKSSSGEAKSEVADLMAEILKMMKQKETPTDPISNYANYVHYDEEFAGNILEPFAPNASDWIIDTGATNHVCAHLSCFDTYSVSSHTHLIHLPDGTKKTVTYVGTVRISNKLTLTSVFFVPEFSVNLLSVSQLCSSNIYSFLFNQFSCILQD</sequence>
<evidence type="ECO:0000313" key="2">
    <source>
        <dbReference type="Proteomes" id="UP000504604"/>
    </source>
</evidence>
<proteinExistence type="predicted"/>
<dbReference type="AlphaFoldDB" id="A0A6I9SL60"/>
<dbReference type="PANTHER" id="PTHR34222:SF99">
    <property type="entry name" value="PROTEIN, PUTATIVE-RELATED"/>
    <property type="match status" value="1"/>
</dbReference>
<dbReference type="InParanoid" id="A0A6I9SL60"/>
<organism evidence="2 3">
    <name type="scientific">Sesamum indicum</name>
    <name type="common">Oriental sesame</name>
    <name type="synonym">Sesamum orientale</name>
    <dbReference type="NCBI Taxonomy" id="4182"/>
    <lineage>
        <taxon>Eukaryota</taxon>
        <taxon>Viridiplantae</taxon>
        <taxon>Streptophyta</taxon>
        <taxon>Embryophyta</taxon>
        <taxon>Tracheophyta</taxon>
        <taxon>Spermatophyta</taxon>
        <taxon>Magnoliopsida</taxon>
        <taxon>eudicotyledons</taxon>
        <taxon>Gunneridae</taxon>
        <taxon>Pentapetalae</taxon>
        <taxon>asterids</taxon>
        <taxon>lamiids</taxon>
        <taxon>Lamiales</taxon>
        <taxon>Pedaliaceae</taxon>
        <taxon>Sesamum</taxon>
    </lineage>
</organism>
<dbReference type="OrthoDB" id="1746704at2759"/>
<reference evidence="3" key="1">
    <citation type="submission" date="2025-08" db="UniProtKB">
        <authorList>
            <consortium name="RefSeq"/>
        </authorList>
    </citation>
    <scope>IDENTIFICATION</scope>
</reference>
<gene>
    <name evidence="3" type="primary">LOC105155873</name>
</gene>
<dbReference type="InterPro" id="IPR054722">
    <property type="entry name" value="PolX-like_BBD"/>
</dbReference>
<dbReference type="KEGG" id="sind:105155873"/>
<protein>
    <submittedName>
        <fullName evidence="3">Uncharacterized protein LOC105155873</fullName>
    </submittedName>
</protein>
<dbReference type="GeneID" id="105155873"/>
<dbReference type="Pfam" id="PF22936">
    <property type="entry name" value="Pol_BBD"/>
    <property type="match status" value="1"/>
</dbReference>
<evidence type="ECO:0000313" key="3">
    <source>
        <dbReference type="RefSeq" id="XP_011070159.1"/>
    </source>
</evidence>
<evidence type="ECO:0000259" key="1">
    <source>
        <dbReference type="Pfam" id="PF22936"/>
    </source>
</evidence>
<dbReference type="RefSeq" id="XP_011070159.1">
    <property type="nucleotide sequence ID" value="XM_011071857.1"/>
</dbReference>
<accession>A0A6I9SL60</accession>
<feature type="domain" description="Retrovirus-related Pol polyprotein from transposon TNT 1-94-like beta-barrel" evidence="1">
    <location>
        <begin position="301"/>
        <end position="376"/>
    </location>
</feature>
<keyword evidence="2" id="KW-1185">Reference proteome</keyword>
<dbReference type="Proteomes" id="UP000504604">
    <property type="component" value="Linkage group LG2"/>
</dbReference>
<dbReference type="PANTHER" id="PTHR34222">
    <property type="entry name" value="GAG_PRE-INTEGRS DOMAIN-CONTAINING PROTEIN"/>
    <property type="match status" value="1"/>
</dbReference>
<name>A0A6I9SL60_SESIN</name>